<keyword evidence="2" id="KW-0808">Transferase</keyword>
<evidence type="ECO:0000313" key="2">
    <source>
        <dbReference type="EMBL" id="RKN64897.1"/>
    </source>
</evidence>
<evidence type="ECO:0000313" key="3">
    <source>
        <dbReference type="Proteomes" id="UP000282311"/>
    </source>
</evidence>
<protein>
    <submittedName>
        <fullName evidence="2">GNAT family N-acetyltransferase</fullName>
    </submittedName>
</protein>
<feature type="domain" description="N-acetyltransferase" evidence="1">
    <location>
        <begin position="2"/>
        <end position="139"/>
    </location>
</feature>
<name>A0A3B0AY37_9BACL</name>
<dbReference type="SUPFAM" id="SSF55729">
    <property type="entry name" value="Acyl-CoA N-acyltransferases (Nat)"/>
    <property type="match status" value="1"/>
</dbReference>
<dbReference type="InterPro" id="IPR016181">
    <property type="entry name" value="Acyl_CoA_acyltransferase"/>
</dbReference>
<dbReference type="GO" id="GO:0016747">
    <property type="term" value="F:acyltransferase activity, transferring groups other than amino-acyl groups"/>
    <property type="evidence" value="ECO:0007669"/>
    <property type="project" value="InterPro"/>
</dbReference>
<dbReference type="PROSITE" id="PS51186">
    <property type="entry name" value="GNAT"/>
    <property type="match status" value="1"/>
</dbReference>
<dbReference type="RefSeq" id="WP_120751620.1">
    <property type="nucleotide sequence ID" value="NZ_RBAH01000040.1"/>
</dbReference>
<dbReference type="Proteomes" id="UP000282311">
    <property type="component" value="Unassembled WGS sequence"/>
</dbReference>
<evidence type="ECO:0000259" key="1">
    <source>
        <dbReference type="PROSITE" id="PS51186"/>
    </source>
</evidence>
<gene>
    <name evidence="2" type="ORF">D7M11_33445</name>
</gene>
<keyword evidence="3" id="KW-1185">Reference proteome</keyword>
<proteinExistence type="predicted"/>
<comment type="caution">
    <text evidence="2">The sequence shown here is derived from an EMBL/GenBank/DDBJ whole genome shotgun (WGS) entry which is preliminary data.</text>
</comment>
<dbReference type="OrthoDB" id="9787920at2"/>
<organism evidence="2 3">
    <name type="scientific">Paenibacillus ginsengarvi</name>
    <dbReference type="NCBI Taxonomy" id="400777"/>
    <lineage>
        <taxon>Bacteria</taxon>
        <taxon>Bacillati</taxon>
        <taxon>Bacillota</taxon>
        <taxon>Bacilli</taxon>
        <taxon>Bacillales</taxon>
        <taxon>Paenibacillaceae</taxon>
        <taxon>Paenibacillus</taxon>
    </lineage>
</organism>
<dbReference type="AlphaFoldDB" id="A0A3B0AY37"/>
<dbReference type="Gene3D" id="3.40.630.30">
    <property type="match status" value="1"/>
</dbReference>
<dbReference type="CDD" id="cd04301">
    <property type="entry name" value="NAT_SF"/>
    <property type="match status" value="1"/>
</dbReference>
<reference evidence="2 3" key="1">
    <citation type="journal article" date="2007" name="Int. J. Syst. Evol. Microbiol.">
        <title>Paenibacillus ginsengarvi sp. nov., isolated from soil from ginseng cultivation.</title>
        <authorList>
            <person name="Yoon M.H."/>
            <person name="Ten L.N."/>
            <person name="Im W.T."/>
        </authorList>
    </citation>
    <scope>NUCLEOTIDE SEQUENCE [LARGE SCALE GENOMIC DNA]</scope>
    <source>
        <strain evidence="2 3">KCTC 13059</strain>
    </source>
</reference>
<accession>A0A3B0AY37</accession>
<sequence>MTHIQMGNREEREYVRRKLIEFNARHVPDDLRSVYEEIDLMIKDDEGNVIGGLLGELCWNWIEVHILWVDQAYRGSRHGSKLLKRIEEIARDKHCTFIKLNTFSFQAPEFYLKHGYREVAVFEDAPRGFKHYYFRKDLSAGK</sequence>
<dbReference type="InterPro" id="IPR000182">
    <property type="entry name" value="GNAT_dom"/>
</dbReference>
<dbReference type="Pfam" id="PF00583">
    <property type="entry name" value="Acetyltransf_1"/>
    <property type="match status" value="1"/>
</dbReference>
<dbReference type="EMBL" id="RBAH01000040">
    <property type="protein sequence ID" value="RKN64897.1"/>
    <property type="molecule type" value="Genomic_DNA"/>
</dbReference>